<organism evidence="6 7">
    <name type="scientific">Arthrobacter cryoconiti</name>
    <dbReference type="NCBI Taxonomy" id="748907"/>
    <lineage>
        <taxon>Bacteria</taxon>
        <taxon>Bacillati</taxon>
        <taxon>Actinomycetota</taxon>
        <taxon>Actinomycetes</taxon>
        <taxon>Micrococcales</taxon>
        <taxon>Micrococcaceae</taxon>
        <taxon>Arthrobacter</taxon>
    </lineage>
</organism>
<dbReference type="Gene3D" id="1.10.10.10">
    <property type="entry name" value="Winged helix-like DNA-binding domain superfamily/Winged helix DNA-binding domain"/>
    <property type="match status" value="1"/>
</dbReference>
<dbReference type="InterPro" id="IPR029063">
    <property type="entry name" value="SAM-dependent_MTases_sf"/>
</dbReference>
<dbReference type="GO" id="GO:0008168">
    <property type="term" value="F:methyltransferase activity"/>
    <property type="evidence" value="ECO:0007669"/>
    <property type="project" value="UniProtKB-KW"/>
</dbReference>
<protein>
    <submittedName>
        <fullName evidence="6">Methyltransferase</fullName>
    </submittedName>
</protein>
<evidence type="ECO:0000256" key="2">
    <source>
        <dbReference type="ARBA" id="ARBA00022679"/>
    </source>
</evidence>
<evidence type="ECO:0000259" key="4">
    <source>
        <dbReference type="Pfam" id="PF00891"/>
    </source>
</evidence>
<evidence type="ECO:0000256" key="3">
    <source>
        <dbReference type="ARBA" id="ARBA00022691"/>
    </source>
</evidence>
<dbReference type="InterPro" id="IPR036390">
    <property type="entry name" value="WH_DNA-bd_sf"/>
</dbReference>
<name>A0ABV8R3K8_9MICC</name>
<evidence type="ECO:0000313" key="6">
    <source>
        <dbReference type="EMBL" id="MFC4266545.1"/>
    </source>
</evidence>
<dbReference type="InterPro" id="IPR016461">
    <property type="entry name" value="COMT-like"/>
</dbReference>
<keyword evidence="2" id="KW-0808">Transferase</keyword>
<dbReference type="PROSITE" id="PS51683">
    <property type="entry name" value="SAM_OMT_II"/>
    <property type="match status" value="1"/>
</dbReference>
<dbReference type="PANTHER" id="PTHR43712:SF2">
    <property type="entry name" value="O-METHYLTRANSFERASE CICE"/>
    <property type="match status" value="1"/>
</dbReference>
<dbReference type="InterPro" id="IPR001077">
    <property type="entry name" value="COMT_C"/>
</dbReference>
<keyword evidence="1 6" id="KW-0489">Methyltransferase</keyword>
<evidence type="ECO:0000259" key="5">
    <source>
        <dbReference type="Pfam" id="PF08100"/>
    </source>
</evidence>
<dbReference type="Gene3D" id="1.10.287.1350">
    <property type="match status" value="1"/>
</dbReference>
<dbReference type="SUPFAM" id="SSF53335">
    <property type="entry name" value="S-adenosyl-L-methionine-dependent methyltransferases"/>
    <property type="match status" value="1"/>
</dbReference>
<dbReference type="Gene3D" id="3.40.50.150">
    <property type="entry name" value="Vaccinia Virus protein VP39"/>
    <property type="match status" value="1"/>
</dbReference>
<feature type="domain" description="O-methyltransferase dimerisation" evidence="5">
    <location>
        <begin position="19"/>
        <end position="89"/>
    </location>
</feature>
<accession>A0ABV8R3K8</accession>
<evidence type="ECO:0000256" key="1">
    <source>
        <dbReference type="ARBA" id="ARBA00022603"/>
    </source>
</evidence>
<comment type="caution">
    <text evidence="6">The sequence shown here is derived from an EMBL/GenBank/DDBJ whole genome shotgun (WGS) entry which is preliminary data.</text>
</comment>
<feature type="domain" description="O-methyltransferase C-terminal" evidence="4">
    <location>
        <begin position="114"/>
        <end position="312"/>
    </location>
</feature>
<dbReference type="GO" id="GO:0032259">
    <property type="term" value="P:methylation"/>
    <property type="evidence" value="ECO:0007669"/>
    <property type="project" value="UniProtKB-KW"/>
</dbReference>
<dbReference type="InterPro" id="IPR012967">
    <property type="entry name" value="COMT_dimerisation"/>
</dbReference>
<keyword evidence="3" id="KW-0949">S-adenosyl-L-methionine</keyword>
<dbReference type="Pfam" id="PF08100">
    <property type="entry name" value="Dimerisation"/>
    <property type="match status" value="1"/>
</dbReference>
<dbReference type="PANTHER" id="PTHR43712">
    <property type="entry name" value="PUTATIVE (AFU_ORTHOLOGUE AFUA_4G14580)-RELATED"/>
    <property type="match status" value="1"/>
</dbReference>
<dbReference type="InterPro" id="IPR036388">
    <property type="entry name" value="WH-like_DNA-bd_sf"/>
</dbReference>
<evidence type="ECO:0000313" key="7">
    <source>
        <dbReference type="Proteomes" id="UP001595773"/>
    </source>
</evidence>
<sequence>MSEPAPTAWQLMAPVIDLLTPMATRVAATLRVADFLCESPLSAQELARLTDSDPDAIGRLLRHLVDHGVFAEPKPDVFALNELGALLCSDHASGMRVQLDLTGFGGQMDLAFTGLLHTVRTGQPAWERVFGAPFWDFLGGDPVMSASFDATMTAGAEYLADDAQAFEWSSLRRIIDVGGGNGALLGAIISAHPDIQTTLVDLSETVERGRDALTQQGLAARCTFVGQSFFDPLPVGGEMYVLNSVLHDWGDKEAIAILRRCREAAGADGRVLIIETGAGEGAGFAEMDLRMLVLCGGKERTFEGYTKLATAAELGVISTHTTPLGQIVIECAAEKP</sequence>
<reference evidence="7" key="1">
    <citation type="journal article" date="2019" name="Int. J. Syst. Evol. Microbiol.">
        <title>The Global Catalogue of Microorganisms (GCM) 10K type strain sequencing project: providing services to taxonomists for standard genome sequencing and annotation.</title>
        <authorList>
            <consortium name="The Broad Institute Genomics Platform"/>
            <consortium name="The Broad Institute Genome Sequencing Center for Infectious Disease"/>
            <person name="Wu L."/>
            <person name="Ma J."/>
        </authorList>
    </citation>
    <scope>NUCLEOTIDE SEQUENCE [LARGE SCALE GENOMIC DNA]</scope>
    <source>
        <strain evidence="7">CGMCC 1.10698</strain>
    </source>
</reference>
<keyword evidence="7" id="KW-1185">Reference proteome</keyword>
<dbReference type="Proteomes" id="UP001595773">
    <property type="component" value="Unassembled WGS sequence"/>
</dbReference>
<dbReference type="SUPFAM" id="SSF46785">
    <property type="entry name" value="Winged helix' DNA-binding domain"/>
    <property type="match status" value="1"/>
</dbReference>
<proteinExistence type="predicted"/>
<dbReference type="PIRSF" id="PIRSF005739">
    <property type="entry name" value="O-mtase"/>
    <property type="match status" value="1"/>
</dbReference>
<dbReference type="RefSeq" id="WP_230066198.1">
    <property type="nucleotide sequence ID" value="NZ_BAABLL010000010.1"/>
</dbReference>
<dbReference type="EMBL" id="JBHSCQ010000022">
    <property type="protein sequence ID" value="MFC4266545.1"/>
    <property type="molecule type" value="Genomic_DNA"/>
</dbReference>
<dbReference type="Pfam" id="PF00891">
    <property type="entry name" value="Methyltransf_2"/>
    <property type="match status" value="1"/>
</dbReference>
<gene>
    <name evidence="6" type="ORF">ACFOW9_13120</name>
</gene>